<protein>
    <submittedName>
        <fullName evidence="1">Minor capsid protein</fullName>
    </submittedName>
</protein>
<dbReference type="AlphaFoldDB" id="A0AAF0BF23"/>
<dbReference type="Pfam" id="PF11114">
    <property type="entry name" value="Minor_capsid_2"/>
    <property type="match status" value="1"/>
</dbReference>
<reference evidence="1" key="1">
    <citation type="submission" date="2023-01" db="EMBL/GenBank/DDBJ databases">
        <title>Oxazolidinone resistance genes in florfenicol resistant enterococci from beef cattle and veal calves at slaughter.</title>
        <authorList>
            <person name="Biggel M."/>
        </authorList>
    </citation>
    <scope>NUCLEOTIDE SEQUENCE</scope>
    <source>
        <strain evidence="1">K79-1</strain>
    </source>
</reference>
<sequence>MGANIDVDFTDIYSSLNGANSSKARYAMGNQMIQDMNRYVPKESGDLRQQVMLTGDNDTIVYNSVYARRHFYAPGGWNYTTPGTGPRWDEKGRANHIEDWKNVYVKGAGL</sequence>
<proteinExistence type="predicted"/>
<evidence type="ECO:0000313" key="2">
    <source>
        <dbReference type="Proteomes" id="UP001179483"/>
    </source>
</evidence>
<organism evidence="1 2">
    <name type="scientific">Aerococcus urinaeequi</name>
    <dbReference type="NCBI Taxonomy" id="51665"/>
    <lineage>
        <taxon>Bacteria</taxon>
        <taxon>Bacillati</taxon>
        <taxon>Bacillota</taxon>
        <taxon>Bacilli</taxon>
        <taxon>Lactobacillales</taxon>
        <taxon>Aerococcaceae</taxon>
        <taxon>Aerococcus</taxon>
    </lineage>
</organism>
<evidence type="ECO:0000313" key="1">
    <source>
        <dbReference type="EMBL" id="WCG38413.1"/>
    </source>
</evidence>
<name>A0AAF0BF23_9LACT</name>
<dbReference type="RefSeq" id="WP_271736438.1">
    <property type="nucleotide sequence ID" value="NZ_CP116590.1"/>
</dbReference>
<accession>A0AAF0BF23</accession>
<gene>
    <name evidence="1" type="ORF">PML80_03570</name>
</gene>
<dbReference type="Proteomes" id="UP001179483">
    <property type="component" value="Chromosome"/>
</dbReference>
<dbReference type="InterPro" id="IPR021080">
    <property type="entry name" value="Minor_capsid_protein"/>
</dbReference>
<dbReference type="EMBL" id="CP116590">
    <property type="protein sequence ID" value="WCG38413.1"/>
    <property type="molecule type" value="Genomic_DNA"/>
</dbReference>